<evidence type="ECO:0000256" key="1">
    <source>
        <dbReference type="SAM" id="SignalP"/>
    </source>
</evidence>
<dbReference type="SUPFAM" id="SSF53254">
    <property type="entry name" value="Phosphoglycerate mutase-like"/>
    <property type="match status" value="1"/>
</dbReference>
<proteinExistence type="predicted"/>
<dbReference type="CDD" id="cd07067">
    <property type="entry name" value="HP_PGM_like"/>
    <property type="match status" value="1"/>
</dbReference>
<protein>
    <submittedName>
        <fullName evidence="2">Histidine phosphatase family protein</fullName>
    </submittedName>
</protein>
<accession>A0A9X4LH19</accession>
<feature type="signal peptide" evidence="1">
    <location>
        <begin position="1"/>
        <end position="33"/>
    </location>
</feature>
<gene>
    <name evidence="2" type="ORF">EXJ73_13025</name>
</gene>
<dbReference type="InterPro" id="IPR013078">
    <property type="entry name" value="His_Pase_superF_clade-1"/>
</dbReference>
<evidence type="ECO:0000313" key="3">
    <source>
        <dbReference type="Proteomes" id="UP001152766"/>
    </source>
</evidence>
<reference evidence="2" key="1">
    <citation type="submission" date="2019-02" db="EMBL/GenBank/DDBJ databases">
        <title>Draft genome of the type strain Pelomonas aquatica CCUG 52575T.</title>
        <authorList>
            <person name="Gomila M."/>
            <person name="Lalucat J."/>
        </authorList>
    </citation>
    <scope>NUCLEOTIDE SEQUENCE</scope>
    <source>
        <strain evidence="2">CCUG 52575</strain>
    </source>
</reference>
<dbReference type="EMBL" id="SGUG01000017">
    <property type="protein sequence ID" value="MDG0863390.1"/>
    <property type="molecule type" value="Genomic_DNA"/>
</dbReference>
<evidence type="ECO:0000313" key="2">
    <source>
        <dbReference type="EMBL" id="MDG0863390.1"/>
    </source>
</evidence>
<dbReference type="Proteomes" id="UP001152766">
    <property type="component" value="Unassembled WGS sequence"/>
</dbReference>
<dbReference type="Pfam" id="PF00300">
    <property type="entry name" value="His_Phos_1"/>
    <property type="match status" value="1"/>
</dbReference>
<comment type="caution">
    <text evidence="2">The sequence shown here is derived from an EMBL/GenBank/DDBJ whole genome shotgun (WGS) entry which is preliminary data.</text>
</comment>
<keyword evidence="3" id="KW-1185">Reference proteome</keyword>
<dbReference type="RefSeq" id="WP_268147995.1">
    <property type="nucleotide sequence ID" value="NZ_JAPPUW010000003.1"/>
</dbReference>
<dbReference type="InterPro" id="IPR029033">
    <property type="entry name" value="His_PPase_superfam"/>
</dbReference>
<organism evidence="2 3">
    <name type="scientific">Pelomonas aquatica</name>
    <dbReference type="NCBI Taxonomy" id="431058"/>
    <lineage>
        <taxon>Bacteria</taxon>
        <taxon>Pseudomonadati</taxon>
        <taxon>Pseudomonadota</taxon>
        <taxon>Betaproteobacteria</taxon>
        <taxon>Burkholderiales</taxon>
        <taxon>Sphaerotilaceae</taxon>
        <taxon>Roseateles</taxon>
    </lineage>
</organism>
<dbReference type="AlphaFoldDB" id="A0A9X4LH19"/>
<feature type="chain" id="PRO_5040770169" evidence="1">
    <location>
        <begin position="34"/>
        <end position="201"/>
    </location>
</feature>
<sequence length="201" mass="21364">MNASRPSNSSLRSGAMRGLVSALLLIGSVQAAADDEPSWAALRQGGKVVLLRHAHVEIREGIGHLAPGHCDEEVNLSQRGEKQARQIGKAFRAHGVPVGEVLTSPYCRCIDTGRIAFGSATPVPYLRPPGTVSEAQAEVDQAGLMKAILTHHAPTNLVMITHDLNIAGVVLEDTVRMGEFFVVEPKGDHLDIVGSIVIGED</sequence>
<keyword evidence="1" id="KW-0732">Signal</keyword>
<dbReference type="Gene3D" id="3.40.50.1240">
    <property type="entry name" value="Phosphoglycerate mutase-like"/>
    <property type="match status" value="1"/>
</dbReference>
<name>A0A9X4LH19_9BURK</name>
<dbReference type="SMART" id="SM00855">
    <property type="entry name" value="PGAM"/>
    <property type="match status" value="1"/>
</dbReference>